<dbReference type="Gene3D" id="1.10.8.60">
    <property type="match status" value="1"/>
</dbReference>
<name>A0A9W4SNU5_9GLOM</name>
<dbReference type="InterPro" id="IPR050238">
    <property type="entry name" value="DNA_Rep/Repair_Clamp_Loader"/>
</dbReference>
<dbReference type="FunFam" id="3.40.50.300:FF:000129">
    <property type="entry name" value="Replication factor C subunit 5"/>
    <property type="match status" value="1"/>
</dbReference>
<evidence type="ECO:0000256" key="3">
    <source>
        <dbReference type="ARBA" id="ARBA00022705"/>
    </source>
</evidence>
<feature type="region of interest" description="Disordered" evidence="7">
    <location>
        <begin position="1"/>
        <end position="31"/>
    </location>
</feature>
<keyword evidence="10" id="KW-1185">Reference proteome</keyword>
<evidence type="ECO:0000256" key="6">
    <source>
        <dbReference type="ARBA" id="ARBA00023242"/>
    </source>
</evidence>
<dbReference type="EMBL" id="CAMKVN010001458">
    <property type="protein sequence ID" value="CAI2176105.1"/>
    <property type="molecule type" value="Genomic_DNA"/>
</dbReference>
<dbReference type="InterPro" id="IPR008921">
    <property type="entry name" value="DNA_pol3_clamp-load_cplx_C"/>
</dbReference>
<keyword evidence="6" id="KW-0539">Nucleus</keyword>
<dbReference type="OrthoDB" id="4199794at2759"/>
<keyword evidence="5" id="KW-0067">ATP-binding</keyword>
<evidence type="ECO:0000259" key="8">
    <source>
        <dbReference type="SMART" id="SM00382"/>
    </source>
</evidence>
<comment type="similarity">
    <text evidence="2">Belongs to the activator 1 small subunits family.</text>
</comment>
<evidence type="ECO:0000313" key="9">
    <source>
        <dbReference type="EMBL" id="CAI2176105.1"/>
    </source>
</evidence>
<protein>
    <submittedName>
        <fullName evidence="9">4342_t:CDS:1</fullName>
    </submittedName>
</protein>
<dbReference type="GO" id="GO:0006271">
    <property type="term" value="P:DNA strand elongation involved in DNA replication"/>
    <property type="evidence" value="ECO:0007669"/>
    <property type="project" value="UniProtKB-ARBA"/>
</dbReference>
<dbReference type="PANTHER" id="PTHR11669:SF9">
    <property type="entry name" value="REPLICATION FACTOR C SUBUNIT 5"/>
    <property type="match status" value="1"/>
</dbReference>
<dbReference type="SUPFAM" id="SSF48019">
    <property type="entry name" value="post-AAA+ oligomerization domain-like"/>
    <property type="match status" value="1"/>
</dbReference>
<sequence length="358" mass="40782">MSDKEMSFEETNPSNNKGKGKENTAGSKRHDKEHLPWVEKYRPYTLSDLISLDYITLTLDKFISERQFPHLLFYGPPGTGKTSTILACARKLFGKDWDASVMELNASDERGIDMVRDDIKGFASTRKLFSAGNEFKLVILDEADGLTNIAQNALRRIVEDYAKNVRFCFICNNVQRLNPALQSRCTRFRFRPLNQDQIKSRIEEIVKVENVNITKDGIQALLKLCGGDMRRALNVLQSCSSRDIIDESVIYNCTGYPHPKDIEIIMNSLSNDDFSTSYSKVKRMMEVLSMSLNDIITEVVNYFKMHNFPFNNEVLAYFFKKLRIIEHNINGGGNDMIQLAALIGAYKNALEKAAELIV</sequence>
<dbReference type="GO" id="GO:0005663">
    <property type="term" value="C:DNA replication factor C complex"/>
    <property type="evidence" value="ECO:0007669"/>
    <property type="project" value="TreeGrafter"/>
</dbReference>
<dbReference type="Gene3D" id="3.40.50.300">
    <property type="entry name" value="P-loop containing nucleotide triphosphate hydrolases"/>
    <property type="match status" value="1"/>
</dbReference>
<dbReference type="Pfam" id="PF08542">
    <property type="entry name" value="Rep_fac_C"/>
    <property type="match status" value="1"/>
</dbReference>
<dbReference type="InterPro" id="IPR027417">
    <property type="entry name" value="P-loop_NTPase"/>
</dbReference>
<dbReference type="InterPro" id="IPR003959">
    <property type="entry name" value="ATPase_AAA_core"/>
</dbReference>
<dbReference type="CDD" id="cd18140">
    <property type="entry name" value="HLD_clamp_RFC"/>
    <property type="match status" value="1"/>
</dbReference>
<dbReference type="Proteomes" id="UP001153678">
    <property type="component" value="Unassembled WGS sequence"/>
</dbReference>
<dbReference type="AlphaFoldDB" id="A0A9W4SNU5"/>
<dbReference type="GO" id="GO:0005524">
    <property type="term" value="F:ATP binding"/>
    <property type="evidence" value="ECO:0007669"/>
    <property type="project" value="UniProtKB-KW"/>
</dbReference>
<comment type="subcellular location">
    <subcellularLocation>
        <location evidence="1">Nucleus</location>
    </subcellularLocation>
</comment>
<feature type="domain" description="AAA+ ATPase" evidence="8">
    <location>
        <begin position="67"/>
        <end position="196"/>
    </location>
</feature>
<dbReference type="CDD" id="cd00009">
    <property type="entry name" value="AAA"/>
    <property type="match status" value="1"/>
</dbReference>
<dbReference type="InterPro" id="IPR003593">
    <property type="entry name" value="AAA+_ATPase"/>
</dbReference>
<dbReference type="SMART" id="SM00382">
    <property type="entry name" value="AAA"/>
    <property type="match status" value="1"/>
</dbReference>
<gene>
    <name evidence="9" type="ORF">FWILDA_LOCUS7425</name>
</gene>
<dbReference type="InterPro" id="IPR013748">
    <property type="entry name" value="Rep_factorC_C"/>
</dbReference>
<dbReference type="Pfam" id="PF21960">
    <property type="entry name" value="RCF1-5-like_lid"/>
    <property type="match status" value="1"/>
</dbReference>
<keyword evidence="4" id="KW-0547">Nucleotide-binding</keyword>
<dbReference type="Pfam" id="PF00004">
    <property type="entry name" value="AAA"/>
    <property type="match status" value="1"/>
</dbReference>
<evidence type="ECO:0000256" key="5">
    <source>
        <dbReference type="ARBA" id="ARBA00022840"/>
    </source>
</evidence>
<evidence type="ECO:0000256" key="1">
    <source>
        <dbReference type="ARBA" id="ARBA00004123"/>
    </source>
</evidence>
<evidence type="ECO:0000256" key="2">
    <source>
        <dbReference type="ARBA" id="ARBA00005378"/>
    </source>
</evidence>
<evidence type="ECO:0000313" key="10">
    <source>
        <dbReference type="Proteomes" id="UP001153678"/>
    </source>
</evidence>
<proteinExistence type="inferred from homology"/>
<dbReference type="GO" id="GO:0003689">
    <property type="term" value="F:DNA clamp loader activity"/>
    <property type="evidence" value="ECO:0007669"/>
    <property type="project" value="TreeGrafter"/>
</dbReference>
<dbReference type="SUPFAM" id="SSF52540">
    <property type="entry name" value="P-loop containing nucleoside triphosphate hydrolases"/>
    <property type="match status" value="1"/>
</dbReference>
<dbReference type="GO" id="GO:0003677">
    <property type="term" value="F:DNA binding"/>
    <property type="evidence" value="ECO:0007669"/>
    <property type="project" value="InterPro"/>
</dbReference>
<dbReference type="PANTHER" id="PTHR11669">
    <property type="entry name" value="REPLICATION FACTOR C / DNA POLYMERASE III GAMMA-TAU SUBUNIT"/>
    <property type="match status" value="1"/>
</dbReference>
<dbReference type="GO" id="GO:0006281">
    <property type="term" value="P:DNA repair"/>
    <property type="evidence" value="ECO:0007669"/>
    <property type="project" value="TreeGrafter"/>
</dbReference>
<dbReference type="InterPro" id="IPR047854">
    <property type="entry name" value="RFC_lid"/>
</dbReference>
<reference evidence="9" key="1">
    <citation type="submission" date="2022-08" db="EMBL/GenBank/DDBJ databases">
        <authorList>
            <person name="Kallberg Y."/>
            <person name="Tangrot J."/>
            <person name="Rosling A."/>
        </authorList>
    </citation>
    <scope>NUCLEOTIDE SEQUENCE</scope>
    <source>
        <strain evidence="9">Wild A</strain>
    </source>
</reference>
<comment type="caution">
    <text evidence="9">The sequence shown here is derived from an EMBL/GenBank/DDBJ whole genome shotgun (WGS) entry which is preliminary data.</text>
</comment>
<accession>A0A9W4SNU5</accession>
<dbReference type="GO" id="GO:0031391">
    <property type="term" value="C:Elg1 RFC-like complex"/>
    <property type="evidence" value="ECO:0007669"/>
    <property type="project" value="TreeGrafter"/>
</dbReference>
<dbReference type="GO" id="GO:0031389">
    <property type="term" value="C:Rad17 RFC-like complex"/>
    <property type="evidence" value="ECO:0007669"/>
    <property type="project" value="TreeGrafter"/>
</dbReference>
<keyword evidence="3" id="KW-0235">DNA replication</keyword>
<organism evidence="9 10">
    <name type="scientific">Funneliformis geosporum</name>
    <dbReference type="NCBI Taxonomy" id="1117311"/>
    <lineage>
        <taxon>Eukaryota</taxon>
        <taxon>Fungi</taxon>
        <taxon>Fungi incertae sedis</taxon>
        <taxon>Mucoromycota</taxon>
        <taxon>Glomeromycotina</taxon>
        <taxon>Glomeromycetes</taxon>
        <taxon>Glomerales</taxon>
        <taxon>Glomeraceae</taxon>
        <taxon>Funneliformis</taxon>
    </lineage>
</organism>
<dbReference type="GO" id="GO:0016887">
    <property type="term" value="F:ATP hydrolysis activity"/>
    <property type="evidence" value="ECO:0007669"/>
    <property type="project" value="InterPro"/>
</dbReference>
<dbReference type="NCBIfam" id="NF001679">
    <property type="entry name" value="PRK00440.1"/>
    <property type="match status" value="1"/>
</dbReference>
<evidence type="ECO:0000256" key="7">
    <source>
        <dbReference type="SAM" id="MobiDB-lite"/>
    </source>
</evidence>
<dbReference type="GO" id="GO:0031390">
    <property type="term" value="C:Ctf18 RFC-like complex"/>
    <property type="evidence" value="ECO:0007669"/>
    <property type="project" value="TreeGrafter"/>
</dbReference>
<evidence type="ECO:0000256" key="4">
    <source>
        <dbReference type="ARBA" id="ARBA00022741"/>
    </source>
</evidence>
<dbReference type="Gene3D" id="1.20.272.10">
    <property type="match status" value="1"/>
</dbReference>